<dbReference type="SUPFAM" id="SSF47473">
    <property type="entry name" value="EF-hand"/>
    <property type="match status" value="1"/>
</dbReference>
<dbReference type="InterPro" id="IPR011992">
    <property type="entry name" value="EF-hand-dom_pair"/>
</dbReference>
<dbReference type="OrthoDB" id="429467at2759"/>
<gene>
    <name evidence="2" type="ORF">KQ657_000961</name>
</gene>
<evidence type="ECO:0000256" key="1">
    <source>
        <dbReference type="ARBA" id="ARBA00022737"/>
    </source>
</evidence>
<sequence>MLALNTLSNNQKQQLRNAFTLIDGESRDSIITKTDLINLYQQLGLPVPLDDQLNGMLKNSEGINFAQFLQTMAEELLVFEDRNTIYNALKLFAEEADYNRVSEELIIDVDRLKDACCSVQLGEIGSGDHRLTRQTFDELVKGFVLEQTDGKKLFLTGKWLDAYID</sequence>
<dbReference type="Proteomes" id="UP000790833">
    <property type="component" value="Unassembled WGS sequence"/>
</dbReference>
<name>A0A9P8AIJ9_9ASCO</name>
<dbReference type="EMBL" id="JAHMUF010000013">
    <property type="protein sequence ID" value="KAG7193201.1"/>
    <property type="molecule type" value="Genomic_DNA"/>
</dbReference>
<dbReference type="InterPro" id="IPR050403">
    <property type="entry name" value="Myosin_RLC"/>
</dbReference>
<accession>A0A9P8AIJ9</accession>
<dbReference type="Gene3D" id="1.10.238.10">
    <property type="entry name" value="EF-hand"/>
    <property type="match status" value="1"/>
</dbReference>
<keyword evidence="1" id="KW-0677">Repeat</keyword>
<dbReference type="GeneID" id="66114335"/>
<keyword evidence="3" id="KW-1185">Reference proteome</keyword>
<dbReference type="RefSeq" id="XP_043048749.1">
    <property type="nucleotide sequence ID" value="XM_043191777.1"/>
</dbReference>
<dbReference type="AlphaFoldDB" id="A0A9P8AIJ9"/>
<proteinExistence type="predicted"/>
<organism evidence="2 3">
    <name type="scientific">Scheffersomyces spartinae</name>
    <dbReference type="NCBI Taxonomy" id="45513"/>
    <lineage>
        <taxon>Eukaryota</taxon>
        <taxon>Fungi</taxon>
        <taxon>Dikarya</taxon>
        <taxon>Ascomycota</taxon>
        <taxon>Saccharomycotina</taxon>
        <taxon>Pichiomycetes</taxon>
        <taxon>Debaryomycetaceae</taxon>
        <taxon>Scheffersomyces</taxon>
    </lineage>
</organism>
<evidence type="ECO:0000313" key="3">
    <source>
        <dbReference type="Proteomes" id="UP000790833"/>
    </source>
</evidence>
<comment type="caution">
    <text evidence="2">The sequence shown here is derived from an EMBL/GenBank/DDBJ whole genome shotgun (WGS) entry which is preliminary data.</text>
</comment>
<evidence type="ECO:0000313" key="2">
    <source>
        <dbReference type="EMBL" id="KAG7193201.1"/>
    </source>
</evidence>
<dbReference type="PANTHER" id="PTHR23049">
    <property type="entry name" value="MYOSIN REGULATORY LIGHT CHAIN 2"/>
    <property type="match status" value="1"/>
</dbReference>
<reference evidence="2" key="1">
    <citation type="submission" date="2021-03" db="EMBL/GenBank/DDBJ databases">
        <authorList>
            <person name="Palmer J.M."/>
        </authorList>
    </citation>
    <scope>NUCLEOTIDE SEQUENCE</scope>
    <source>
        <strain evidence="2">ARV_011</strain>
    </source>
</reference>
<protein>
    <submittedName>
        <fullName evidence="2">Uncharacterized protein</fullName>
    </submittedName>
</protein>